<accession>A0AAD5TFQ0</accession>
<evidence type="ECO:0000313" key="1">
    <source>
        <dbReference type="EMBL" id="KAJ3174574.1"/>
    </source>
</evidence>
<keyword evidence="2" id="KW-1185">Reference proteome</keyword>
<dbReference type="EMBL" id="JADGJQ010000063">
    <property type="protein sequence ID" value="KAJ3174574.1"/>
    <property type="molecule type" value="Genomic_DNA"/>
</dbReference>
<evidence type="ECO:0000313" key="2">
    <source>
        <dbReference type="Proteomes" id="UP001212152"/>
    </source>
</evidence>
<organism evidence="1 2">
    <name type="scientific">Geranomyces variabilis</name>
    <dbReference type="NCBI Taxonomy" id="109894"/>
    <lineage>
        <taxon>Eukaryota</taxon>
        <taxon>Fungi</taxon>
        <taxon>Fungi incertae sedis</taxon>
        <taxon>Chytridiomycota</taxon>
        <taxon>Chytridiomycota incertae sedis</taxon>
        <taxon>Chytridiomycetes</taxon>
        <taxon>Spizellomycetales</taxon>
        <taxon>Powellomycetaceae</taxon>
        <taxon>Geranomyces</taxon>
    </lineage>
</organism>
<reference evidence="1" key="1">
    <citation type="submission" date="2020-05" db="EMBL/GenBank/DDBJ databases">
        <title>Phylogenomic resolution of chytrid fungi.</title>
        <authorList>
            <person name="Stajich J.E."/>
            <person name="Amses K."/>
            <person name="Simmons R."/>
            <person name="Seto K."/>
            <person name="Myers J."/>
            <person name="Bonds A."/>
            <person name="Quandt C.A."/>
            <person name="Barry K."/>
            <person name="Liu P."/>
            <person name="Grigoriev I."/>
            <person name="Longcore J.E."/>
            <person name="James T.Y."/>
        </authorList>
    </citation>
    <scope>NUCLEOTIDE SEQUENCE</scope>
    <source>
        <strain evidence="1">JEL0379</strain>
    </source>
</reference>
<comment type="caution">
    <text evidence="1">The sequence shown here is derived from an EMBL/GenBank/DDBJ whole genome shotgun (WGS) entry which is preliminary data.</text>
</comment>
<protein>
    <submittedName>
        <fullName evidence="1">Uncharacterized protein</fullName>
    </submittedName>
</protein>
<gene>
    <name evidence="1" type="ORF">HDU87_007056</name>
</gene>
<proteinExistence type="predicted"/>
<sequence length="676" mass="75502">MSIALRNLFSLTPPASRRNSLTAVQSNPSVSSVKRTTELSIKIGVGALKRIAALLLSDAITICHIAETKSKATHGVVFRCANQLPYAGRMELSDVSGAFLARAVRTYPKSTPAYQTLERAIFHILKATTINDLLSAIDSLFAIIKPLNQHFISNNDPRVEQTYFRKLLTDTHLILKWEQDLGIGYVDAVGNMLHRLRSEKRLCSSVEVLALYVGYKRMMNGQSAMSSHNSRTARCLGTPGFRFCAQTYMSLTDPGDGHIFGTTRKQDWMRGVIVHVEHLERPGHLPRRECESYRIPSIVDFGRVRLHVGSAAPTTYYVGRMMRDGGNFDQDLIKVVNTVSAAATAAFAAGSAECKVSMDGLTTSQMVTYMRALSAHTTRAPNRQYFSCAFNINNPVCDNMHPYSRDVPRMLTNMMDIGRRGIKIAALGGFDKITWDGASDEYPSKCIIERLGFCNALELVHLAHEAGFVTYFSAGFKMHQIANAVLTGVDAIGIGGAQVLRYMDHETGMHGPYMEENIDEILSHRDTAERSLRGRGVALLCRLDRMYYEGSISETLNRRREKLYTALAEQRHGCIKRAIKKCSAVAELSHDGEAPFTGQARRLIAAERPVLKSFARDNQQWADFVQMILKCVAYGSEQEVYEEYLSPPWSTWRAAYRAAEDTKREHLYLAKALLDL</sequence>
<dbReference type="AlphaFoldDB" id="A0AAD5TFQ0"/>
<dbReference type="Proteomes" id="UP001212152">
    <property type="component" value="Unassembled WGS sequence"/>
</dbReference>
<name>A0AAD5TFQ0_9FUNG</name>